<organism evidence="1 2">
    <name type="scientific">Nephila pilipes</name>
    <name type="common">Giant wood spider</name>
    <name type="synonym">Nephila maculata</name>
    <dbReference type="NCBI Taxonomy" id="299642"/>
    <lineage>
        <taxon>Eukaryota</taxon>
        <taxon>Metazoa</taxon>
        <taxon>Ecdysozoa</taxon>
        <taxon>Arthropoda</taxon>
        <taxon>Chelicerata</taxon>
        <taxon>Arachnida</taxon>
        <taxon>Araneae</taxon>
        <taxon>Araneomorphae</taxon>
        <taxon>Entelegynae</taxon>
        <taxon>Araneoidea</taxon>
        <taxon>Nephilidae</taxon>
        <taxon>Nephila</taxon>
    </lineage>
</organism>
<evidence type="ECO:0000313" key="2">
    <source>
        <dbReference type="Proteomes" id="UP000887013"/>
    </source>
</evidence>
<evidence type="ECO:0000313" key="1">
    <source>
        <dbReference type="EMBL" id="GFS77636.1"/>
    </source>
</evidence>
<dbReference type="EMBL" id="BMAW01050935">
    <property type="protein sequence ID" value="GFS77636.1"/>
    <property type="molecule type" value="Genomic_DNA"/>
</dbReference>
<protein>
    <submittedName>
        <fullName evidence="1">Uncharacterized protein</fullName>
    </submittedName>
</protein>
<proteinExistence type="predicted"/>
<dbReference type="PANTHER" id="PTHR22955">
    <property type="entry name" value="RETROTRANSPOSON"/>
    <property type="match status" value="1"/>
</dbReference>
<dbReference type="PANTHER" id="PTHR22955:SF77">
    <property type="entry name" value="ASPARTIC PUTATIVE DOMAIN-CONTAINING PROTEIN-RELATED"/>
    <property type="match status" value="1"/>
</dbReference>
<reference evidence="1" key="1">
    <citation type="submission" date="2020-08" db="EMBL/GenBank/DDBJ databases">
        <title>Multicomponent nature underlies the extraordinary mechanical properties of spider dragline silk.</title>
        <authorList>
            <person name="Kono N."/>
            <person name="Nakamura H."/>
            <person name="Mori M."/>
            <person name="Yoshida Y."/>
            <person name="Ohtoshi R."/>
            <person name="Malay A.D."/>
            <person name="Moran D.A.P."/>
            <person name="Tomita M."/>
            <person name="Numata K."/>
            <person name="Arakawa K."/>
        </authorList>
    </citation>
    <scope>NUCLEOTIDE SEQUENCE</scope>
</reference>
<comment type="caution">
    <text evidence="1">The sequence shown here is derived from an EMBL/GenBank/DDBJ whole genome shotgun (WGS) entry which is preliminary data.</text>
</comment>
<dbReference type="OrthoDB" id="6428551at2759"/>
<sequence>MLGQIPKLSFPGLSSPPRNWKPFIANRISKILDLIPRNRWQYIPTKENPADIGSRGVSLKDLPDCRLWWEGPNLLSSLEVDWPKQSVLKDNDKILKERKKNICIFCIFKK</sequence>
<name>A0A8X6MTK8_NEPPI</name>
<accession>A0A8X6MTK8</accession>
<gene>
    <name evidence="1" type="primary">AVEN_111308_1</name>
    <name evidence="1" type="ORF">NPIL_210741</name>
</gene>
<dbReference type="AlphaFoldDB" id="A0A8X6MTK8"/>
<keyword evidence="2" id="KW-1185">Reference proteome</keyword>
<dbReference type="Proteomes" id="UP000887013">
    <property type="component" value="Unassembled WGS sequence"/>
</dbReference>